<dbReference type="GO" id="GO:0061630">
    <property type="term" value="F:ubiquitin protein ligase activity"/>
    <property type="evidence" value="ECO:0007669"/>
    <property type="project" value="TreeGrafter"/>
</dbReference>
<dbReference type="InterPro" id="IPR001258">
    <property type="entry name" value="NHL_repeat"/>
</dbReference>
<proteinExistence type="predicted"/>
<dbReference type="Gene3D" id="3.90.176.10">
    <property type="entry name" value="Toxin ADP-ribosyltransferase, Chain A, domain 1"/>
    <property type="match status" value="1"/>
</dbReference>
<dbReference type="Pfam" id="PF01436">
    <property type="entry name" value="NHL"/>
    <property type="match status" value="1"/>
</dbReference>
<organism evidence="2 3">
    <name type="scientific">Rotaria magnacalcarata</name>
    <dbReference type="NCBI Taxonomy" id="392030"/>
    <lineage>
        <taxon>Eukaryota</taxon>
        <taxon>Metazoa</taxon>
        <taxon>Spiralia</taxon>
        <taxon>Gnathifera</taxon>
        <taxon>Rotifera</taxon>
        <taxon>Eurotatoria</taxon>
        <taxon>Bdelloidea</taxon>
        <taxon>Philodinida</taxon>
        <taxon>Philodinidae</taxon>
        <taxon>Rotaria</taxon>
    </lineage>
</organism>
<comment type="caution">
    <text evidence="2">The sequence shown here is derived from an EMBL/GenBank/DDBJ whole genome shotgun (WGS) entry which is preliminary data.</text>
</comment>
<dbReference type="GO" id="GO:0043161">
    <property type="term" value="P:proteasome-mediated ubiquitin-dependent protein catabolic process"/>
    <property type="evidence" value="ECO:0007669"/>
    <property type="project" value="TreeGrafter"/>
</dbReference>
<dbReference type="SUPFAM" id="SSF56399">
    <property type="entry name" value="ADP-ribosylation"/>
    <property type="match status" value="1"/>
</dbReference>
<dbReference type="SUPFAM" id="SSF101898">
    <property type="entry name" value="NHL repeat"/>
    <property type="match status" value="1"/>
</dbReference>
<reference evidence="2" key="1">
    <citation type="submission" date="2021-02" db="EMBL/GenBank/DDBJ databases">
        <authorList>
            <person name="Nowell W R."/>
        </authorList>
    </citation>
    <scope>NUCLEOTIDE SEQUENCE</scope>
</reference>
<dbReference type="PROSITE" id="PS51996">
    <property type="entry name" value="TR_MART"/>
    <property type="match status" value="1"/>
</dbReference>
<evidence type="ECO:0000313" key="3">
    <source>
        <dbReference type="Proteomes" id="UP000676336"/>
    </source>
</evidence>
<evidence type="ECO:0008006" key="4">
    <source>
        <dbReference type="Google" id="ProtNLM"/>
    </source>
</evidence>
<dbReference type="Proteomes" id="UP000676336">
    <property type="component" value="Unassembled WGS sequence"/>
</dbReference>
<dbReference type="GO" id="GO:0000209">
    <property type="term" value="P:protein polyubiquitination"/>
    <property type="evidence" value="ECO:0007669"/>
    <property type="project" value="TreeGrafter"/>
</dbReference>
<dbReference type="EMBL" id="CAJOBI010000560">
    <property type="protein sequence ID" value="CAF3831426.1"/>
    <property type="molecule type" value="Genomic_DNA"/>
</dbReference>
<accession>A0A8S2JYQ4</accession>
<dbReference type="InterPro" id="IPR011042">
    <property type="entry name" value="6-blade_b-propeller_TolB-like"/>
</dbReference>
<gene>
    <name evidence="2" type="ORF">SMN809_LOCUS2888</name>
</gene>
<protein>
    <recommendedName>
        <fullName evidence="4">NAD(+)--protein-arginine ADP-ribosyltransferase</fullName>
    </recommendedName>
</protein>
<evidence type="ECO:0000313" key="2">
    <source>
        <dbReference type="EMBL" id="CAF3831426.1"/>
    </source>
</evidence>
<dbReference type="PANTHER" id="PTHR24104:SF25">
    <property type="entry name" value="PROTEIN LIN-41"/>
    <property type="match status" value="1"/>
</dbReference>
<dbReference type="Gene3D" id="2.120.10.30">
    <property type="entry name" value="TolB, C-terminal domain"/>
    <property type="match status" value="2"/>
</dbReference>
<dbReference type="InterPro" id="IPR050952">
    <property type="entry name" value="TRIM-NHL_E3_ligases"/>
</dbReference>
<name>A0A8S2JYQ4_9BILA</name>
<keyword evidence="1" id="KW-0677">Repeat</keyword>
<dbReference type="PANTHER" id="PTHR24104">
    <property type="entry name" value="E3 UBIQUITIN-PROTEIN LIGASE NHLRC1-RELATED"/>
    <property type="match status" value="1"/>
</dbReference>
<evidence type="ECO:0000256" key="1">
    <source>
        <dbReference type="ARBA" id="ARBA00022737"/>
    </source>
</evidence>
<dbReference type="GO" id="GO:0008270">
    <property type="term" value="F:zinc ion binding"/>
    <property type="evidence" value="ECO:0007669"/>
    <property type="project" value="UniProtKB-KW"/>
</dbReference>
<dbReference type="CDD" id="cd05819">
    <property type="entry name" value="NHL"/>
    <property type="match status" value="1"/>
</dbReference>
<dbReference type="AlphaFoldDB" id="A0A8S2JYQ4"/>
<sequence length="841" mass="95903">MTTANSSNDALQAKIKDDSLELFSLVWLDTSIDTEENRETLLKLRTIINFIKVFKDEQACQRYIEQLSETDRLFLIASGRSGKQVIPLIHKFRHVASIYIYCMEKASHITWARQFWKIKGVVATIDELFSLIKTDLKIHMKVEEPLQINIFSRGKALMGINGQFVFSQVLIDCLLRMKQNQRDLNELYTILSNEYDGNGGELALLRQFQQSYSPTQALRWYTRESFFHKTLNAALRTPNIHMIYLFRSFIADIHRQLQNLQAKHRLRTFRGQLMSIEELQPLENSIGELISINSFFSSSTDYEIAVRFLSQSTSGHLERVIFEIDADPQMVTTKPFADISIHSDFVEEAEVLFSYGTIFRLNSVSRTEQQLWSIGMSLCDENENELNDVQAQLMDQIGTGETNLWIWGKLLWKMGKFDLAEKYYYRFYNELPPNDPLIRNVCEDLADLAAHRSDLDMSIEWRKKSLQKKQSGLSVLKSEKAHIVVVLLRGTGIALSPTARWSPNGITVAGGYGTGSELCQLDHPQALYVSENLAAYVVDTFNHRIVAWLPSATTGRVVAGGNGPGSGLHQLKWPSDVIIDQSTDSLLICDYGNARVVCWPLRGCTEGEIVLSNIDCYSLTLDDRGCLYVSDSNNHEVWRCPLRGDSPGICIGGGNQKGDALDQLNCPTYLFVDRDRSMYVSDNLNHRIMKWIRGAREGLIVAGGYGPGSDVKQFNKPRGVLVDEMNTLYVADEKNHRIMRWLCGATQGTLVAGGNGNGSRNVLFEIENLKYGINFKFKIEGNSKFEIATTSKYNFPFNKSYFYSLSEKQIQNYRFASMAHQTEHYSWLKDNQKWLIFWIHL</sequence>